<accession>C6C3F1</accession>
<dbReference type="Gene3D" id="1.10.287.950">
    <property type="entry name" value="Methyl-accepting chemotaxis protein"/>
    <property type="match status" value="1"/>
</dbReference>
<feature type="domain" description="Methyl-accepting transducer" evidence="8">
    <location>
        <begin position="275"/>
        <end position="504"/>
    </location>
</feature>
<feature type="transmembrane region" description="Helical" evidence="7">
    <location>
        <begin position="191"/>
        <end position="213"/>
    </location>
</feature>
<dbReference type="SMART" id="SM00283">
    <property type="entry name" value="MA"/>
    <property type="match status" value="1"/>
</dbReference>
<evidence type="ECO:0000259" key="8">
    <source>
        <dbReference type="PROSITE" id="PS50111"/>
    </source>
</evidence>
<dbReference type="RefSeq" id="WP_015855147.1">
    <property type="nucleotide sequence ID" value="NC_012880.1"/>
</dbReference>
<evidence type="ECO:0000256" key="1">
    <source>
        <dbReference type="ARBA" id="ARBA00004370"/>
    </source>
</evidence>
<dbReference type="InterPro" id="IPR004090">
    <property type="entry name" value="Chemotax_Me-accpt_rcpt"/>
</dbReference>
<dbReference type="GO" id="GO:0005886">
    <property type="term" value="C:plasma membrane"/>
    <property type="evidence" value="ECO:0007669"/>
    <property type="project" value="TreeGrafter"/>
</dbReference>
<gene>
    <name evidence="9" type="ordered locus">Dd703_3489</name>
</gene>
<evidence type="ECO:0000256" key="5">
    <source>
        <dbReference type="ARBA" id="ARBA00029447"/>
    </source>
</evidence>
<dbReference type="PANTHER" id="PTHR43531">
    <property type="entry name" value="PROTEIN ICFG"/>
    <property type="match status" value="1"/>
</dbReference>
<dbReference type="GO" id="GO:0006935">
    <property type="term" value="P:chemotaxis"/>
    <property type="evidence" value="ECO:0007669"/>
    <property type="project" value="UniProtKB-KW"/>
</dbReference>
<dbReference type="SUPFAM" id="SSF58104">
    <property type="entry name" value="Methyl-accepting chemotaxis protein (MCP) signaling domain"/>
    <property type="match status" value="1"/>
</dbReference>
<sequence>MKKLSQMTVFAKLLCGFSVLMVMMLLPGIISLLQLGASNAHIDNFRSNQLPSVRYTLEMRGVLSELRLQQVQYIASQTPDEREGHRKELLQNQDIFLTAQANYAKLVKNDGADKQAIFNRITDNFKNFVDVNAKVIDAVNSEKLDEASKISGAVSSKYRTQLMKDLATLVDLEIASSDQAAQESEQSYHTAVYLLSGLLLLALIATGVIATLISRNLSRQLGGEPAYAANIMNHIAEGKLNVEIALRNGDNSSLLATMKFMNGRLQDTIRNIIQGSESISLAADEIAQGNSDLSQRTEEQAASLVQTSSNMQQITETVKRNADNAHQASELAHQTSQTAQRGGGIVNDMLKRMHEISDSSQKIVDIISVIEGIAFQTNILALNAAVEAARAGEQGKGFAVVAGEVRNLAQKSANAAKEIKTLIEGTVEKITDGSQHADSANQAMEEIVSSITKVTDIVAEISMASNEQHNGIKEISVAIDQMDQVTQQNAALVEQAATAAQSMTELGEQLRDSVRVFQIDSPQENRLRLS</sequence>
<evidence type="ECO:0000256" key="6">
    <source>
        <dbReference type="PROSITE-ProRule" id="PRU00284"/>
    </source>
</evidence>
<name>C6C3F1_MUSP7</name>
<dbReference type="eggNOG" id="COG0840">
    <property type="taxonomic scope" value="Bacteria"/>
</dbReference>
<dbReference type="InterPro" id="IPR024478">
    <property type="entry name" value="HlyB_4HB_MCP"/>
</dbReference>
<dbReference type="InterPro" id="IPR004089">
    <property type="entry name" value="MCPsignal_dom"/>
</dbReference>
<dbReference type="Proteomes" id="UP000002734">
    <property type="component" value="Chromosome"/>
</dbReference>
<dbReference type="PROSITE" id="PS50111">
    <property type="entry name" value="CHEMOTAXIS_TRANSDUC_2"/>
    <property type="match status" value="1"/>
</dbReference>
<comment type="subcellular location">
    <subcellularLocation>
        <location evidence="1">Membrane</location>
    </subcellularLocation>
</comment>
<keyword evidence="4 6" id="KW-0807">Transducer</keyword>
<organism evidence="9 10">
    <name type="scientific">Musicola paradisiaca (strain Ech703)</name>
    <name type="common">Dickeya paradisiaca</name>
    <name type="synonym">Dickeya dadantii</name>
    <dbReference type="NCBI Taxonomy" id="579405"/>
    <lineage>
        <taxon>Bacteria</taxon>
        <taxon>Pseudomonadati</taxon>
        <taxon>Pseudomonadota</taxon>
        <taxon>Gammaproteobacteria</taxon>
        <taxon>Enterobacterales</taxon>
        <taxon>Pectobacteriaceae</taxon>
        <taxon>Musicola</taxon>
    </lineage>
</organism>
<evidence type="ECO:0000256" key="3">
    <source>
        <dbReference type="ARBA" id="ARBA00022500"/>
    </source>
</evidence>
<dbReference type="GO" id="GO:0007165">
    <property type="term" value="P:signal transduction"/>
    <property type="evidence" value="ECO:0007669"/>
    <property type="project" value="UniProtKB-KW"/>
</dbReference>
<dbReference type="HOGENOM" id="CLU_000445_107_16_6"/>
<proteinExistence type="inferred from homology"/>
<keyword evidence="2" id="KW-0488">Methylation</keyword>
<dbReference type="PANTHER" id="PTHR43531:SF14">
    <property type="entry name" value="METHYL-ACCEPTING CHEMOTAXIS PROTEIN I-RELATED"/>
    <property type="match status" value="1"/>
</dbReference>
<dbReference type="STRING" id="579405.Dd703_3489"/>
<keyword evidence="10" id="KW-1185">Reference proteome</keyword>
<evidence type="ECO:0000256" key="7">
    <source>
        <dbReference type="SAM" id="Phobius"/>
    </source>
</evidence>
<dbReference type="GO" id="GO:0004888">
    <property type="term" value="F:transmembrane signaling receptor activity"/>
    <property type="evidence" value="ECO:0007669"/>
    <property type="project" value="InterPro"/>
</dbReference>
<keyword evidence="7" id="KW-0472">Membrane</keyword>
<dbReference type="FunFam" id="1.10.287.950:FF:000001">
    <property type="entry name" value="Methyl-accepting chemotaxis sensory transducer"/>
    <property type="match status" value="1"/>
</dbReference>
<dbReference type="Pfam" id="PF12729">
    <property type="entry name" value="4HB_MCP_1"/>
    <property type="match status" value="1"/>
</dbReference>
<keyword evidence="3" id="KW-0145">Chemotaxis</keyword>
<keyword evidence="7" id="KW-1133">Transmembrane helix</keyword>
<evidence type="ECO:0000313" key="10">
    <source>
        <dbReference type="Proteomes" id="UP000002734"/>
    </source>
</evidence>
<dbReference type="CDD" id="cd11386">
    <property type="entry name" value="MCP_signal"/>
    <property type="match status" value="1"/>
</dbReference>
<dbReference type="InterPro" id="IPR051310">
    <property type="entry name" value="MCP_chemotaxis"/>
</dbReference>
<dbReference type="AlphaFoldDB" id="C6C3F1"/>
<dbReference type="Pfam" id="PF00015">
    <property type="entry name" value="MCPsignal"/>
    <property type="match status" value="1"/>
</dbReference>
<evidence type="ECO:0000313" key="9">
    <source>
        <dbReference type="EMBL" id="ACS87249.1"/>
    </source>
</evidence>
<dbReference type="EMBL" id="CP001654">
    <property type="protein sequence ID" value="ACS87249.1"/>
    <property type="molecule type" value="Genomic_DNA"/>
</dbReference>
<reference evidence="9" key="1">
    <citation type="submission" date="2009-06" db="EMBL/GenBank/DDBJ databases">
        <title>Complete sequence of Dickeya dadantii Ech703.</title>
        <authorList>
            <consortium name="US DOE Joint Genome Institute"/>
            <person name="Lucas S."/>
            <person name="Copeland A."/>
            <person name="Lapidus A."/>
            <person name="Glavina del Rio T."/>
            <person name="Dalin E."/>
            <person name="Tice H."/>
            <person name="Bruce D."/>
            <person name="Goodwin L."/>
            <person name="Pitluck S."/>
            <person name="Chertkov O."/>
            <person name="Brettin T."/>
            <person name="Detter J.C."/>
            <person name="Han C."/>
            <person name="Larimer F."/>
            <person name="Land M."/>
            <person name="Hauser L."/>
            <person name="Kyrpides N."/>
            <person name="Mikhailova N."/>
            <person name="Balakrishnan V."/>
            <person name="Glasner J."/>
            <person name="Perna N.T."/>
        </authorList>
    </citation>
    <scope>NUCLEOTIDE SEQUENCE [LARGE SCALE GENOMIC DNA]</scope>
    <source>
        <strain evidence="9">Ech703</strain>
    </source>
</reference>
<dbReference type="PRINTS" id="PR00260">
    <property type="entry name" value="CHEMTRNSDUCR"/>
</dbReference>
<evidence type="ECO:0000256" key="4">
    <source>
        <dbReference type="ARBA" id="ARBA00023224"/>
    </source>
</evidence>
<dbReference type="KEGG" id="dda:Dd703_3489"/>
<keyword evidence="7" id="KW-0812">Transmembrane</keyword>
<comment type="similarity">
    <text evidence="5">Belongs to the methyl-accepting chemotaxis (MCP) protein family.</text>
</comment>
<evidence type="ECO:0000256" key="2">
    <source>
        <dbReference type="ARBA" id="ARBA00022481"/>
    </source>
</evidence>
<protein>
    <submittedName>
        <fullName evidence="9">Methyl-accepting chemotaxis sensory transducer</fullName>
    </submittedName>
</protein>